<dbReference type="EMBL" id="AJLS01000114">
    <property type="protein sequence ID" value="EKN66658.1"/>
    <property type="molecule type" value="Genomic_DNA"/>
</dbReference>
<dbReference type="PATRIC" id="fig|1117379.3.peg.2974"/>
<dbReference type="Proteomes" id="UP000006316">
    <property type="component" value="Unassembled WGS sequence"/>
</dbReference>
<evidence type="ECO:0000313" key="2">
    <source>
        <dbReference type="EMBL" id="EKN66658.1"/>
    </source>
</evidence>
<proteinExistence type="predicted"/>
<name>K6DF11_9BACI</name>
<feature type="transmembrane region" description="Helical" evidence="1">
    <location>
        <begin position="82"/>
        <end position="104"/>
    </location>
</feature>
<protein>
    <submittedName>
        <fullName evidence="2">Uncharacterized protein</fullName>
    </submittedName>
</protein>
<feature type="transmembrane region" description="Helical" evidence="1">
    <location>
        <begin position="195"/>
        <end position="213"/>
    </location>
</feature>
<feature type="transmembrane region" description="Helical" evidence="1">
    <location>
        <begin position="124"/>
        <end position="144"/>
    </location>
</feature>
<keyword evidence="1" id="KW-0812">Transmembrane</keyword>
<evidence type="ECO:0000256" key="1">
    <source>
        <dbReference type="SAM" id="Phobius"/>
    </source>
</evidence>
<feature type="transmembrane region" description="Helical" evidence="1">
    <location>
        <begin position="21"/>
        <end position="42"/>
    </location>
</feature>
<dbReference type="RefSeq" id="WP_007085878.1">
    <property type="nucleotide sequence ID" value="NZ_AJLS01000114.1"/>
</dbReference>
<evidence type="ECO:0000313" key="3">
    <source>
        <dbReference type="Proteomes" id="UP000006316"/>
    </source>
</evidence>
<keyword evidence="3" id="KW-1185">Reference proteome</keyword>
<dbReference type="eggNOG" id="ENOG5030CYS">
    <property type="taxonomic scope" value="Bacteria"/>
</dbReference>
<accession>K6DF11</accession>
<keyword evidence="1" id="KW-1133">Transmembrane helix</keyword>
<dbReference type="OrthoDB" id="2857951at2"/>
<feature type="transmembrane region" description="Helical" evidence="1">
    <location>
        <begin position="48"/>
        <end position="70"/>
    </location>
</feature>
<gene>
    <name evidence="2" type="ORF">BABA_14412</name>
</gene>
<comment type="caution">
    <text evidence="2">The sequence shown here is derived from an EMBL/GenBank/DDBJ whole genome shotgun (WGS) entry which is preliminary data.</text>
</comment>
<dbReference type="STRING" id="1117379.BABA_14412"/>
<organism evidence="2 3">
    <name type="scientific">Neobacillus bataviensis LMG 21833</name>
    <dbReference type="NCBI Taxonomy" id="1117379"/>
    <lineage>
        <taxon>Bacteria</taxon>
        <taxon>Bacillati</taxon>
        <taxon>Bacillota</taxon>
        <taxon>Bacilli</taxon>
        <taxon>Bacillales</taxon>
        <taxon>Bacillaceae</taxon>
        <taxon>Neobacillus</taxon>
    </lineage>
</organism>
<dbReference type="AlphaFoldDB" id="K6DF11"/>
<reference evidence="2 3" key="1">
    <citation type="journal article" date="2012" name="Front. Microbiol.">
        <title>Redundancy and modularity in membrane-associated dissimilatory nitrate reduction in Bacillus.</title>
        <authorList>
            <person name="Heylen K."/>
            <person name="Keltjens J."/>
        </authorList>
    </citation>
    <scope>NUCLEOTIDE SEQUENCE [LARGE SCALE GENOMIC DNA]</scope>
    <source>
        <strain evidence="3">LMG 21833T</strain>
    </source>
</reference>
<feature type="transmembrane region" description="Helical" evidence="1">
    <location>
        <begin position="156"/>
        <end position="175"/>
    </location>
</feature>
<sequence>MKTKHSKTSDVQQEGLKKNVLFINMFFFAVTAFSTLVCYQFSNVIQNQFLLLFVYFVMFISAGLFIYGLWLRRSKNLKKAVGLFSGVYCLLVSTLLFLTSNVLYDAAVVEGTIIESIHYFSFSLLTYFVIIIISAGLILILSSPKVLNWKIITTKAYVWASILGIAIVLLGYAIMMQILNHVFNNPVTVKPSYEILISSVGFGYIAIAILILTGRAKSKGAKRNG</sequence>
<keyword evidence="1" id="KW-0472">Membrane</keyword>